<organism evidence="2 3">
    <name type="scientific">Ranatra chinensis</name>
    <dbReference type="NCBI Taxonomy" id="642074"/>
    <lineage>
        <taxon>Eukaryota</taxon>
        <taxon>Metazoa</taxon>
        <taxon>Ecdysozoa</taxon>
        <taxon>Arthropoda</taxon>
        <taxon>Hexapoda</taxon>
        <taxon>Insecta</taxon>
        <taxon>Pterygota</taxon>
        <taxon>Neoptera</taxon>
        <taxon>Paraneoptera</taxon>
        <taxon>Hemiptera</taxon>
        <taxon>Heteroptera</taxon>
        <taxon>Panheteroptera</taxon>
        <taxon>Nepomorpha</taxon>
        <taxon>Nepidae</taxon>
        <taxon>Ranatrinae</taxon>
        <taxon>Ranatra</taxon>
    </lineage>
</organism>
<reference evidence="2 3" key="1">
    <citation type="submission" date="2024-07" db="EMBL/GenBank/DDBJ databases">
        <title>Chromosome-level genome assembly of the water stick insect Ranatra chinensis (Heteroptera: Nepidae).</title>
        <authorList>
            <person name="Liu X."/>
        </authorList>
    </citation>
    <scope>NUCLEOTIDE SEQUENCE [LARGE SCALE GENOMIC DNA]</scope>
    <source>
        <strain evidence="2">Cailab_2021Rc</strain>
        <tissue evidence="2">Muscle</tissue>
    </source>
</reference>
<evidence type="ECO:0000313" key="3">
    <source>
        <dbReference type="Proteomes" id="UP001558652"/>
    </source>
</evidence>
<proteinExistence type="predicted"/>
<name>A0ABD0YJA7_9HEMI</name>
<keyword evidence="3" id="KW-1185">Reference proteome</keyword>
<sequence length="305" mass="35226">MSSQPRTFAPPTPMRVRSVIELLGLLRRRCVMSRQRVDKLVRSFKGRTDTRTEDYGKCLTLFTKPKESLGGKRFSNNEEAEETWLSEVERSVFDEDIRRLGCELEKCIEVDDECVEINTCFWTYPAKKAPGGVPEELLERRMRVILAICSDLRCRFCGGFGGSGRGLWRPRPERLGQPAARPPERRPQSRRSLPRARFVRVSSRCYFYDNFRNNFFLLPFVFRCESPRVVRMASNAHLSHGQTPISKIKKEPPDYEMKRVVTFLPGYRSYFLDHSTVIAEVQSGDASSHVWLASLRRVQPVDAPN</sequence>
<accession>A0ABD0YJA7</accession>
<evidence type="ECO:0000313" key="2">
    <source>
        <dbReference type="EMBL" id="KAL1131259.1"/>
    </source>
</evidence>
<protein>
    <submittedName>
        <fullName evidence="2">Uncharacterized protein</fullName>
    </submittedName>
</protein>
<evidence type="ECO:0000256" key="1">
    <source>
        <dbReference type="SAM" id="MobiDB-lite"/>
    </source>
</evidence>
<gene>
    <name evidence="2" type="ORF">AAG570_010877</name>
</gene>
<dbReference type="AlphaFoldDB" id="A0ABD0YJA7"/>
<dbReference type="Proteomes" id="UP001558652">
    <property type="component" value="Unassembled WGS sequence"/>
</dbReference>
<feature type="region of interest" description="Disordered" evidence="1">
    <location>
        <begin position="168"/>
        <end position="192"/>
    </location>
</feature>
<comment type="caution">
    <text evidence="2">The sequence shown here is derived from an EMBL/GenBank/DDBJ whole genome shotgun (WGS) entry which is preliminary data.</text>
</comment>
<dbReference type="EMBL" id="JBFDAA010000006">
    <property type="protein sequence ID" value="KAL1131259.1"/>
    <property type="molecule type" value="Genomic_DNA"/>
</dbReference>